<gene>
    <name evidence="3" type="ORF">Tci_379320</name>
</gene>
<comment type="caution">
    <text evidence="3">The sequence shown here is derived from an EMBL/GenBank/DDBJ whole genome shotgun (WGS) entry which is preliminary data.</text>
</comment>
<dbReference type="EMBL" id="BKCJ010149857">
    <property type="protein sequence ID" value="GEY07346.1"/>
    <property type="molecule type" value="Genomic_DNA"/>
</dbReference>
<protein>
    <recommendedName>
        <fullName evidence="4">Xylulose kinase-1</fullName>
    </recommendedName>
</protein>
<feature type="compositionally biased region" description="Basic and acidic residues" evidence="1">
    <location>
        <begin position="300"/>
        <end position="309"/>
    </location>
</feature>
<name>A0A699HGU1_TANCI</name>
<feature type="transmembrane region" description="Helical" evidence="2">
    <location>
        <begin position="394"/>
        <end position="423"/>
    </location>
</feature>
<feature type="region of interest" description="Disordered" evidence="1">
    <location>
        <begin position="251"/>
        <end position="309"/>
    </location>
</feature>
<feature type="transmembrane region" description="Helical" evidence="2">
    <location>
        <begin position="435"/>
        <end position="454"/>
    </location>
</feature>
<evidence type="ECO:0000256" key="2">
    <source>
        <dbReference type="SAM" id="Phobius"/>
    </source>
</evidence>
<feature type="compositionally biased region" description="Basic and acidic residues" evidence="1">
    <location>
        <begin position="255"/>
        <end position="272"/>
    </location>
</feature>
<keyword evidence="2" id="KW-0472">Membrane</keyword>
<organism evidence="3">
    <name type="scientific">Tanacetum cinerariifolium</name>
    <name type="common">Dalmatian daisy</name>
    <name type="synonym">Chrysanthemum cinerariifolium</name>
    <dbReference type="NCBI Taxonomy" id="118510"/>
    <lineage>
        <taxon>Eukaryota</taxon>
        <taxon>Viridiplantae</taxon>
        <taxon>Streptophyta</taxon>
        <taxon>Embryophyta</taxon>
        <taxon>Tracheophyta</taxon>
        <taxon>Spermatophyta</taxon>
        <taxon>Magnoliopsida</taxon>
        <taxon>eudicotyledons</taxon>
        <taxon>Gunneridae</taxon>
        <taxon>Pentapetalae</taxon>
        <taxon>asterids</taxon>
        <taxon>campanulids</taxon>
        <taxon>Asterales</taxon>
        <taxon>Asteraceae</taxon>
        <taxon>Asteroideae</taxon>
        <taxon>Anthemideae</taxon>
        <taxon>Anthemidinae</taxon>
        <taxon>Tanacetum</taxon>
    </lineage>
</organism>
<sequence>MVAYLTKSDASKGFNQVIDFLNGSYIKYALTVDPNIYVSCIKQFWNTVTIKQDNDVTRMQALVDKKKVVVTEAAIRDVLRLDDAEGVDYLPNKEIFAEVARMGYEKPSTKLTFYKAFFSSQWKFLIHNILQLMSAKRTSWNEFSSIMDKRLKKEEMKKSMLKKSLLVMLLKEIMLKNHTYHLLLYLLNHHNHLKISHQHPRRVEHLEYDKVAQALEISKLKRRVKKLKKGNRVKGKIIDEMDKDDAIALMDDKEEDKKDEEAKVDESAQAKEDEPDEVQETKEQMEEEESRALQRINETPTERAAKKRKLNEEVEDLKIHLEIVPNKDDNVYTKATPLARKERIHDYVQISVSVLVPRQIASSGWPFVFVVLGQMTHLVASMTLDSASISPEGFLPFILLLAIIIVAVAIVVTAVLLVVDAIIKALQVTDTVCRLFLVGASFTQGTILSIPIGGSISLEGFLLPILLLVVIIVTVVIVAVILVVVVVVIFGVVIVVTIIGKLLESKTSRDGHGDNGMSDSIGGLVSLGTKSSGGVIDLTGDEDPTDEDGDTRMDDLIGILASLGGEISSRGKKSQESNSDNTGGTTVGEAIGACSGGIGNSLLASYVA</sequence>
<evidence type="ECO:0000256" key="1">
    <source>
        <dbReference type="SAM" id="MobiDB-lite"/>
    </source>
</evidence>
<evidence type="ECO:0000313" key="3">
    <source>
        <dbReference type="EMBL" id="GEY07346.1"/>
    </source>
</evidence>
<keyword evidence="2" id="KW-1133">Transmembrane helix</keyword>
<feature type="transmembrane region" description="Helical" evidence="2">
    <location>
        <begin position="466"/>
        <end position="499"/>
    </location>
</feature>
<proteinExistence type="predicted"/>
<dbReference type="AlphaFoldDB" id="A0A699HGU1"/>
<keyword evidence="2" id="KW-0812">Transmembrane</keyword>
<accession>A0A699HGU1</accession>
<evidence type="ECO:0008006" key="4">
    <source>
        <dbReference type="Google" id="ProtNLM"/>
    </source>
</evidence>
<reference evidence="3" key="1">
    <citation type="journal article" date="2019" name="Sci. Rep.">
        <title>Draft genome of Tanacetum cinerariifolium, the natural source of mosquito coil.</title>
        <authorList>
            <person name="Yamashiro T."/>
            <person name="Shiraishi A."/>
            <person name="Satake H."/>
            <person name="Nakayama K."/>
        </authorList>
    </citation>
    <scope>NUCLEOTIDE SEQUENCE</scope>
</reference>